<dbReference type="InterPro" id="IPR018966">
    <property type="entry name" value="VTC_domain"/>
</dbReference>
<sequence length="234" mass="28175">MKYGEKSLRHELKYFINMHEYRYLKERLLGSLKRDQHGLIDDGYHIRSLYFDDVYNSAFNEKELGVFKRKKYRIRIYNITDQSIKLEKKSKYGMYINKDTINITKNEFYKLLEGKNEFLIQSNRRMLEEFYVEIKTKLLKPVVIVDYEREAYILEAGNVRITFDKNLSVGINSFDIFDKNIAMKTIFDKPIMIMEVKYDSFLPNHVRNLLQIDHHNISAASKYVMCKKMIDHYK</sequence>
<dbReference type="Pfam" id="PF09359">
    <property type="entry name" value="VTC"/>
    <property type="match status" value="1"/>
</dbReference>
<comment type="caution">
    <text evidence="2">The sequence shown here is derived from an EMBL/GenBank/DDBJ whole genome shotgun (WGS) entry which is preliminary data.</text>
</comment>
<dbReference type="RefSeq" id="WP_132247307.1">
    <property type="nucleotide sequence ID" value="NZ_SLWV01000029.1"/>
</dbReference>
<feature type="domain" description="VTC" evidence="1">
    <location>
        <begin position="9"/>
        <end position="226"/>
    </location>
</feature>
<protein>
    <submittedName>
        <fullName evidence="2">VTC domain-containing protein</fullName>
    </submittedName>
</protein>
<dbReference type="InterPro" id="IPR042267">
    <property type="entry name" value="VTC_sf"/>
</dbReference>
<dbReference type="OrthoDB" id="9784042at2"/>
<gene>
    <name evidence="2" type="ORF">EV214_1295</name>
</gene>
<proteinExistence type="predicted"/>
<organism evidence="2 3">
    <name type="scientific">Marinisporobacter balticus</name>
    <dbReference type="NCBI Taxonomy" id="2018667"/>
    <lineage>
        <taxon>Bacteria</taxon>
        <taxon>Bacillati</taxon>
        <taxon>Bacillota</taxon>
        <taxon>Clostridia</taxon>
        <taxon>Peptostreptococcales</taxon>
        <taxon>Thermotaleaceae</taxon>
        <taxon>Marinisporobacter</taxon>
    </lineage>
</organism>
<evidence type="ECO:0000313" key="3">
    <source>
        <dbReference type="Proteomes" id="UP000294919"/>
    </source>
</evidence>
<evidence type="ECO:0000313" key="2">
    <source>
        <dbReference type="EMBL" id="TCO69833.1"/>
    </source>
</evidence>
<name>A0A4R2K8X4_9FIRM</name>
<accession>A0A4R2K8X4</accession>
<dbReference type="GO" id="GO:0006799">
    <property type="term" value="P:polyphosphate biosynthetic process"/>
    <property type="evidence" value="ECO:0007669"/>
    <property type="project" value="UniProtKB-ARBA"/>
</dbReference>
<dbReference type="EMBL" id="SLWV01000029">
    <property type="protein sequence ID" value="TCO69833.1"/>
    <property type="molecule type" value="Genomic_DNA"/>
</dbReference>
<dbReference type="Gene3D" id="3.20.100.30">
    <property type="entry name" value="VTC, catalytic tunnel domain"/>
    <property type="match status" value="1"/>
</dbReference>
<dbReference type="CDD" id="cd07750">
    <property type="entry name" value="PolyPPase_VTC_like"/>
    <property type="match status" value="1"/>
</dbReference>
<dbReference type="Proteomes" id="UP000294919">
    <property type="component" value="Unassembled WGS sequence"/>
</dbReference>
<keyword evidence="3" id="KW-1185">Reference proteome</keyword>
<evidence type="ECO:0000259" key="1">
    <source>
        <dbReference type="Pfam" id="PF09359"/>
    </source>
</evidence>
<reference evidence="2 3" key="1">
    <citation type="submission" date="2019-03" db="EMBL/GenBank/DDBJ databases">
        <title>Genomic Encyclopedia of Type Strains, Phase IV (KMG-IV): sequencing the most valuable type-strain genomes for metagenomic binning, comparative biology and taxonomic classification.</title>
        <authorList>
            <person name="Goeker M."/>
        </authorList>
    </citation>
    <scope>NUCLEOTIDE SEQUENCE [LARGE SCALE GENOMIC DNA]</scope>
    <source>
        <strain evidence="2 3">DSM 102940</strain>
    </source>
</reference>
<dbReference type="AlphaFoldDB" id="A0A4R2K8X4"/>